<dbReference type="EMBL" id="QEKQ01000002">
    <property type="protein sequence ID" value="PVY78096.1"/>
    <property type="molecule type" value="Genomic_DNA"/>
</dbReference>
<comment type="function">
    <text evidence="2">This protein is a component of the acetyl coenzyme A carboxylase complex; first, biotin carboxylase catalyzes the carboxylation of the carrier protein and then the transcarboxylase transfers the carboxyl group to form malonyl-CoA.</text>
</comment>
<evidence type="ECO:0000256" key="4">
    <source>
        <dbReference type="ARBA" id="ARBA00011750"/>
    </source>
</evidence>
<comment type="catalytic activity">
    <reaction evidence="11">
        <text>N(6)-biotinyl-L-lysyl-[protein] + hydrogencarbonate + ATP = N(6)-carboxybiotinyl-L-lysyl-[protein] + ADP + phosphate + H(+)</text>
        <dbReference type="Rhea" id="RHEA:13501"/>
        <dbReference type="Rhea" id="RHEA-COMP:10505"/>
        <dbReference type="Rhea" id="RHEA-COMP:10506"/>
        <dbReference type="ChEBI" id="CHEBI:15378"/>
        <dbReference type="ChEBI" id="CHEBI:17544"/>
        <dbReference type="ChEBI" id="CHEBI:30616"/>
        <dbReference type="ChEBI" id="CHEBI:43474"/>
        <dbReference type="ChEBI" id="CHEBI:83144"/>
        <dbReference type="ChEBI" id="CHEBI:83145"/>
        <dbReference type="ChEBI" id="CHEBI:456216"/>
        <dbReference type="EC" id="6.3.4.14"/>
    </reaction>
</comment>
<dbReference type="PROSITE" id="PS50975">
    <property type="entry name" value="ATP_GRASP"/>
    <property type="match status" value="1"/>
</dbReference>
<dbReference type="SUPFAM" id="SSF51246">
    <property type="entry name" value="Rudiment single hybrid motif"/>
    <property type="match status" value="1"/>
</dbReference>
<dbReference type="InterPro" id="IPR016185">
    <property type="entry name" value="PreATP-grasp_dom_sf"/>
</dbReference>
<dbReference type="PROSITE" id="PS50968">
    <property type="entry name" value="BIOTINYL_LIPOYL"/>
    <property type="match status" value="1"/>
</dbReference>
<dbReference type="AlphaFoldDB" id="A0A2A2I0R2"/>
<dbReference type="InterPro" id="IPR005482">
    <property type="entry name" value="Biotin_COase_C"/>
</dbReference>
<dbReference type="FunFam" id="3.30.470.20:FF:000028">
    <property type="entry name" value="Methylcrotonoyl-CoA carboxylase subunit alpha, mitochondrial"/>
    <property type="match status" value="1"/>
</dbReference>
<dbReference type="InterPro" id="IPR048429">
    <property type="entry name" value="MCC_alpha_BT"/>
</dbReference>
<evidence type="ECO:0000256" key="8">
    <source>
        <dbReference type="ARBA" id="ARBA00022840"/>
    </source>
</evidence>
<dbReference type="Proteomes" id="UP000245887">
    <property type="component" value="Unassembled WGS sequence"/>
</dbReference>
<feature type="domain" description="ATP-grasp" evidence="14">
    <location>
        <begin position="124"/>
        <end position="321"/>
    </location>
</feature>
<dbReference type="FunFam" id="3.30.1490.20:FF:000003">
    <property type="entry name" value="acetyl-CoA carboxylase isoform X1"/>
    <property type="match status" value="1"/>
</dbReference>
<dbReference type="SUPFAM" id="SSF51230">
    <property type="entry name" value="Single hybrid motif"/>
    <property type="match status" value="1"/>
</dbReference>
<evidence type="ECO:0000256" key="11">
    <source>
        <dbReference type="ARBA" id="ARBA00048600"/>
    </source>
</evidence>
<evidence type="ECO:0000259" key="13">
    <source>
        <dbReference type="PROSITE" id="PS50968"/>
    </source>
</evidence>
<dbReference type="CDD" id="cd06850">
    <property type="entry name" value="biotinyl_domain"/>
    <property type="match status" value="1"/>
</dbReference>
<evidence type="ECO:0000256" key="2">
    <source>
        <dbReference type="ARBA" id="ARBA00003761"/>
    </source>
</evidence>
<sequence length="667" mass="72759">MTETPIRTLLVANRGEIAHRIMRTARRMGVHTVAVFSDPDHDAPFVLAADEAVRIGPAEASQSYLNVDAIIKAARDTGADAIHPGYGFLSENTDLAAACANHGIHFIGPPASAIRAMGSKSAAKALVAEADVPLVPGYHGDEQSDERLRAEADNTGYPLLIKASAGGGGKGMRVVRGPDELDEAIASARREAESGFGDPHLLLERYLENPRHVEVQVLFDRHGAGRYLFDRDCSVQRRHQKIIEEAPAPGLSDSVRQAMGEAAIRCGVAIGYTGAGTVEFLYEPGGHFYFMEMNTRLQVEHPVTEMITGLDLVEWQLRVAANEPLPWAQADLSRDGHAMEARVYAEDPDNGFLPATGTLYRLQEPQETDWLRVDSGVAEGLSITPWYDPMLAKVIAWGPDRETARRRLSDALIRYRAQGVTLNTGFVHRVLSHSAFARADLTTHFIEQYEDSLHATPFTDDEQQALTWLAWYQRTAATPDADPWSFADAFRLGGPREQPCELSIGQTDRRLNYELQAPGRAVLHLDADRPVQTIRWRPGANADETIVSLGGRDVVLASCAHGEQLGVFANANHWTALVNHPEEQKESDGQDNALHAPMHGRITDVPGTANVWVEAGTALVVMEAMKMEHTLRAPANGTVAAIHCGMGDSVGAGQELVAFEPDQETSE</sequence>
<protein>
    <recommendedName>
        <fullName evidence="5">Biotin carboxylase</fullName>
    </recommendedName>
    <alternativeName>
        <fullName evidence="10">Acetyl-coenzyme A carboxylase biotin carboxylase subunit A</fullName>
    </alternativeName>
</protein>
<dbReference type="PROSITE" id="PS50979">
    <property type="entry name" value="BC"/>
    <property type="match status" value="1"/>
</dbReference>
<organism evidence="16 18">
    <name type="scientific">Tamilnaduibacter salinus</name>
    <dbReference type="NCBI Taxonomy" id="1484056"/>
    <lineage>
        <taxon>Bacteria</taxon>
        <taxon>Pseudomonadati</taxon>
        <taxon>Pseudomonadota</taxon>
        <taxon>Gammaproteobacteria</taxon>
        <taxon>Pseudomonadales</taxon>
        <taxon>Marinobacteraceae</taxon>
        <taxon>Tamilnaduibacter</taxon>
    </lineage>
</organism>
<dbReference type="InterPro" id="IPR005479">
    <property type="entry name" value="CPAse_ATP-bd"/>
</dbReference>
<feature type="domain" description="Lipoyl-binding" evidence="13">
    <location>
        <begin position="575"/>
        <end position="660"/>
    </location>
</feature>
<dbReference type="Gene3D" id="2.40.50.100">
    <property type="match status" value="1"/>
</dbReference>
<dbReference type="GO" id="GO:0005524">
    <property type="term" value="F:ATP binding"/>
    <property type="evidence" value="ECO:0007669"/>
    <property type="project" value="UniProtKB-UniRule"/>
</dbReference>
<evidence type="ECO:0000313" key="17">
    <source>
        <dbReference type="EMBL" id="PVY78096.1"/>
    </source>
</evidence>
<comment type="cofactor">
    <cofactor evidence="1">
        <name>biotin</name>
        <dbReference type="ChEBI" id="CHEBI:57586"/>
    </cofactor>
</comment>
<keyword evidence="18" id="KW-1185">Reference proteome</keyword>
<dbReference type="GO" id="GO:0004075">
    <property type="term" value="F:biotin carboxylase activity"/>
    <property type="evidence" value="ECO:0007669"/>
    <property type="project" value="UniProtKB-EC"/>
</dbReference>
<comment type="subunit">
    <text evidence="4">Acetyl-CoA carboxylase is a heterohexamer of biotin carboxyl carrier protein, biotin carboxylase and the two subunits of carboxyl transferase in a 2:2 complex.</text>
</comment>
<dbReference type="InterPro" id="IPR050856">
    <property type="entry name" value="Biotin_carboxylase_complex"/>
</dbReference>
<evidence type="ECO:0000256" key="5">
    <source>
        <dbReference type="ARBA" id="ARBA00017242"/>
    </source>
</evidence>
<dbReference type="RefSeq" id="WP_095611318.1">
    <property type="nucleotide sequence ID" value="NZ_NMPM01000052.1"/>
</dbReference>
<dbReference type="Pfam" id="PF02786">
    <property type="entry name" value="CPSase_L_D2"/>
    <property type="match status" value="1"/>
</dbReference>
<evidence type="ECO:0000256" key="10">
    <source>
        <dbReference type="ARBA" id="ARBA00033786"/>
    </source>
</evidence>
<dbReference type="Proteomes" id="UP000218332">
    <property type="component" value="Unassembled WGS sequence"/>
</dbReference>
<dbReference type="InterPro" id="IPR011761">
    <property type="entry name" value="ATP-grasp"/>
</dbReference>
<dbReference type="InterPro" id="IPR011053">
    <property type="entry name" value="Single_hybrid_motif"/>
</dbReference>
<evidence type="ECO:0000259" key="14">
    <source>
        <dbReference type="PROSITE" id="PS50975"/>
    </source>
</evidence>
<dbReference type="Pfam" id="PF02785">
    <property type="entry name" value="Biotin_carb_C"/>
    <property type="match status" value="1"/>
</dbReference>
<reference evidence="16 18" key="1">
    <citation type="submission" date="2017-07" db="EMBL/GenBank/DDBJ databases">
        <title>Tamlnaduibacter salinus (Mi-7) genome sequencing.</title>
        <authorList>
            <person name="Verma A."/>
            <person name="Krishnamurthi S."/>
        </authorList>
    </citation>
    <scope>NUCLEOTIDE SEQUENCE [LARGE SCALE GENOMIC DNA]</scope>
    <source>
        <strain evidence="16 18">Mi-7</strain>
    </source>
</reference>
<feature type="domain" description="Biotin carboxylation" evidence="15">
    <location>
        <begin position="5"/>
        <end position="451"/>
    </location>
</feature>
<dbReference type="Pfam" id="PF00289">
    <property type="entry name" value="Biotin_carb_N"/>
    <property type="match status" value="1"/>
</dbReference>
<dbReference type="Gene3D" id="3.30.700.40">
    <property type="match status" value="1"/>
</dbReference>
<evidence type="ECO:0000256" key="12">
    <source>
        <dbReference type="PROSITE-ProRule" id="PRU00409"/>
    </source>
</evidence>
<gene>
    <name evidence="17" type="ORF">C8D92_102132</name>
    <name evidence="16" type="ORF">CF392_10000</name>
</gene>
<dbReference type="SUPFAM" id="SSF52440">
    <property type="entry name" value="PreATP-grasp domain"/>
    <property type="match status" value="1"/>
</dbReference>
<dbReference type="PROSITE" id="PS00867">
    <property type="entry name" value="CPSASE_2"/>
    <property type="match status" value="1"/>
</dbReference>
<keyword evidence="9" id="KW-0092">Biotin</keyword>
<dbReference type="SUPFAM" id="SSF56059">
    <property type="entry name" value="Glutathione synthetase ATP-binding domain-like"/>
    <property type="match status" value="1"/>
</dbReference>
<comment type="caution">
    <text evidence="16">The sequence shown here is derived from an EMBL/GenBank/DDBJ whole genome shotgun (WGS) entry which is preliminary data.</text>
</comment>
<keyword evidence="8 12" id="KW-0067">ATP-binding</keyword>
<dbReference type="InterPro" id="IPR005481">
    <property type="entry name" value="BC-like_N"/>
</dbReference>
<dbReference type="Gene3D" id="3.30.470.20">
    <property type="entry name" value="ATP-grasp fold, B domain"/>
    <property type="match status" value="1"/>
</dbReference>
<dbReference type="GO" id="GO:0046872">
    <property type="term" value="F:metal ion binding"/>
    <property type="evidence" value="ECO:0007669"/>
    <property type="project" value="InterPro"/>
</dbReference>
<reference evidence="17 19" key="2">
    <citation type="submission" date="2018-04" db="EMBL/GenBank/DDBJ databases">
        <title>Genomic Encyclopedia of Type Strains, Phase IV (KMG-IV): sequencing the most valuable type-strain genomes for metagenomic binning, comparative biology and taxonomic classification.</title>
        <authorList>
            <person name="Goeker M."/>
        </authorList>
    </citation>
    <scope>NUCLEOTIDE SEQUENCE [LARGE SCALE GENOMIC DNA]</scope>
    <source>
        <strain evidence="17 19">DSM 28688</strain>
    </source>
</reference>
<dbReference type="PROSITE" id="PS00866">
    <property type="entry name" value="CPSASE_1"/>
    <property type="match status" value="1"/>
</dbReference>
<dbReference type="InterPro" id="IPR011764">
    <property type="entry name" value="Biotin_carboxylation_dom"/>
</dbReference>
<dbReference type="PROSITE" id="PS00188">
    <property type="entry name" value="BIOTIN"/>
    <property type="match status" value="1"/>
</dbReference>
<dbReference type="InterPro" id="IPR001882">
    <property type="entry name" value="Biotin_BS"/>
</dbReference>
<name>A0A2A2I0R2_9GAMM</name>
<evidence type="ECO:0000256" key="3">
    <source>
        <dbReference type="ARBA" id="ARBA00004956"/>
    </source>
</evidence>
<dbReference type="PANTHER" id="PTHR18866">
    <property type="entry name" value="CARBOXYLASE:PYRUVATE/ACETYL-COA/PROPIONYL-COA CARBOXYLASE"/>
    <property type="match status" value="1"/>
</dbReference>
<dbReference type="OrthoDB" id="9763189at2"/>
<keyword evidence="6" id="KW-0436">Ligase</keyword>
<evidence type="ECO:0000256" key="1">
    <source>
        <dbReference type="ARBA" id="ARBA00001953"/>
    </source>
</evidence>
<dbReference type="FunFam" id="3.40.50.20:FF:000010">
    <property type="entry name" value="Propionyl-CoA carboxylase subunit alpha"/>
    <property type="match status" value="1"/>
</dbReference>
<comment type="pathway">
    <text evidence="3">Lipid metabolism; malonyl-CoA biosynthesis; malonyl-CoA from acetyl-CoA: step 1/1.</text>
</comment>
<dbReference type="InterPro" id="IPR011054">
    <property type="entry name" value="Rudment_hybrid_motif"/>
</dbReference>
<evidence type="ECO:0000313" key="18">
    <source>
        <dbReference type="Proteomes" id="UP000218332"/>
    </source>
</evidence>
<proteinExistence type="predicted"/>
<evidence type="ECO:0000256" key="6">
    <source>
        <dbReference type="ARBA" id="ARBA00022598"/>
    </source>
</evidence>
<accession>A0A2A2I0R2</accession>
<evidence type="ECO:0000313" key="16">
    <source>
        <dbReference type="EMBL" id="PAV25611.1"/>
    </source>
</evidence>
<keyword evidence="7 12" id="KW-0547">Nucleotide-binding</keyword>
<dbReference type="Pfam" id="PF21139">
    <property type="entry name" value="BT_MCC_alpha"/>
    <property type="match status" value="1"/>
</dbReference>
<evidence type="ECO:0000256" key="9">
    <source>
        <dbReference type="ARBA" id="ARBA00023267"/>
    </source>
</evidence>
<dbReference type="PANTHER" id="PTHR18866:SF33">
    <property type="entry name" value="METHYLCROTONOYL-COA CARBOXYLASE SUBUNIT ALPHA, MITOCHONDRIAL-RELATED"/>
    <property type="match status" value="1"/>
</dbReference>
<dbReference type="EMBL" id="NMPM01000052">
    <property type="protein sequence ID" value="PAV25611.1"/>
    <property type="molecule type" value="Genomic_DNA"/>
</dbReference>
<evidence type="ECO:0000313" key="19">
    <source>
        <dbReference type="Proteomes" id="UP000245887"/>
    </source>
</evidence>
<evidence type="ECO:0000259" key="15">
    <source>
        <dbReference type="PROSITE" id="PS50979"/>
    </source>
</evidence>
<dbReference type="InterPro" id="IPR000089">
    <property type="entry name" value="Biotin_lipoyl"/>
</dbReference>
<dbReference type="Pfam" id="PF00364">
    <property type="entry name" value="Biotin_lipoyl"/>
    <property type="match status" value="1"/>
</dbReference>
<evidence type="ECO:0000256" key="7">
    <source>
        <dbReference type="ARBA" id="ARBA00022741"/>
    </source>
</evidence>
<dbReference type="SMART" id="SM00878">
    <property type="entry name" value="Biotin_carb_C"/>
    <property type="match status" value="1"/>
</dbReference>